<evidence type="ECO:0000313" key="4">
    <source>
        <dbReference type="Proteomes" id="UP000229897"/>
    </source>
</evidence>
<feature type="chain" id="PRO_5013783449" evidence="2">
    <location>
        <begin position="28"/>
        <end position="163"/>
    </location>
</feature>
<sequence>MIPLAAIPMAWKIGAALAVAAAVAAGAAGYRSHVWHAGYDAAVSDWAARDLGAVVARVQDNAVLSTQQHTINVGITKAKNEELAPVAAVIATRRVRVGHAICSGPAAPAKAESASGGDRANPPGRLVSQSVERDFRALTLAVEQDLATGRACQAFIEANGLVP</sequence>
<dbReference type="KEGG" id="mass:CR152_10270"/>
<evidence type="ECO:0000313" key="3">
    <source>
        <dbReference type="EMBL" id="ATQ74866.1"/>
    </source>
</evidence>
<gene>
    <name evidence="3" type="ORF">CR152_10270</name>
</gene>
<dbReference type="EMBL" id="CP024608">
    <property type="protein sequence ID" value="ATQ74866.1"/>
    <property type="molecule type" value="Genomic_DNA"/>
</dbReference>
<protein>
    <submittedName>
        <fullName evidence="3">Uncharacterized protein</fullName>
    </submittedName>
</protein>
<dbReference type="AlphaFoldDB" id="A0A2D2DIR2"/>
<keyword evidence="4" id="KW-1185">Reference proteome</keyword>
<feature type="signal peptide" evidence="2">
    <location>
        <begin position="1"/>
        <end position="27"/>
    </location>
</feature>
<dbReference type="Proteomes" id="UP000229897">
    <property type="component" value="Chromosome"/>
</dbReference>
<keyword evidence="2" id="KW-0732">Signal</keyword>
<name>A0A2D2DIR2_9BURK</name>
<evidence type="ECO:0000256" key="1">
    <source>
        <dbReference type="SAM" id="MobiDB-lite"/>
    </source>
</evidence>
<organism evidence="3 4">
    <name type="scientific">Massilia violaceinigra</name>
    <dbReference type="NCBI Taxonomy" id="2045208"/>
    <lineage>
        <taxon>Bacteria</taxon>
        <taxon>Pseudomonadati</taxon>
        <taxon>Pseudomonadota</taxon>
        <taxon>Betaproteobacteria</taxon>
        <taxon>Burkholderiales</taxon>
        <taxon>Oxalobacteraceae</taxon>
        <taxon>Telluria group</taxon>
        <taxon>Massilia</taxon>
    </lineage>
</organism>
<accession>A0A2D2DIR2</accession>
<evidence type="ECO:0000256" key="2">
    <source>
        <dbReference type="SAM" id="SignalP"/>
    </source>
</evidence>
<feature type="region of interest" description="Disordered" evidence="1">
    <location>
        <begin position="106"/>
        <end position="125"/>
    </location>
</feature>
<reference evidence="3" key="1">
    <citation type="submission" date="2017-10" db="EMBL/GenBank/DDBJ databases">
        <title>Massilia psychrophilum sp. nov., a novel purple-pigmented bacterium isolated from Tianshan glacier, Xinjiang Municipality, China.</title>
        <authorList>
            <person name="Wang H."/>
        </authorList>
    </citation>
    <scope>NUCLEOTIDE SEQUENCE [LARGE SCALE GENOMIC DNA]</scope>
    <source>
        <strain evidence="3">B2</strain>
    </source>
</reference>
<proteinExistence type="predicted"/>